<dbReference type="CDD" id="cd09876">
    <property type="entry name" value="PIN_Nob1-like"/>
    <property type="match status" value="1"/>
</dbReference>
<evidence type="ECO:0000256" key="1">
    <source>
        <dbReference type="ARBA" id="ARBA00004123"/>
    </source>
</evidence>
<dbReference type="PANTHER" id="PTHR12814">
    <property type="entry name" value="RNA-BINDING PROTEIN NOB1"/>
    <property type="match status" value="1"/>
</dbReference>
<accession>A0A7R8W696</accession>
<dbReference type="GO" id="GO:0004521">
    <property type="term" value="F:RNA endonuclease activity"/>
    <property type="evidence" value="ECO:0007669"/>
    <property type="project" value="UniProtKB-UniRule"/>
</dbReference>
<dbReference type="PANTHER" id="PTHR12814:SF2">
    <property type="entry name" value="RNA-BINDING PROTEIN NOB1"/>
    <property type="match status" value="1"/>
</dbReference>
<feature type="compositionally biased region" description="Basic residues" evidence="10">
    <location>
        <begin position="125"/>
        <end position="134"/>
    </location>
</feature>
<dbReference type="Gene3D" id="6.20.210.10">
    <property type="entry name" value="Nin one binding (NOB1), Zn-ribbon-like"/>
    <property type="match status" value="1"/>
</dbReference>
<protein>
    <recommendedName>
        <fullName evidence="8">RNA-binding protein NOB1</fullName>
    </recommendedName>
</protein>
<sequence>MSQKVGAPAEAVVVDTGAFLKLTNIQNFGKKIYSVESVVQEVKDVISRRRLSVLPYDIEIREPDQKNISVVSNFSKKTGDFPSLSATDIRVLALTLELQLEAQGGETKGLRLSEPRKPAGAIVQGRRRSRRSKSKHDSDKKTEKVITKADLETVGFVVPESNGGEPDEDLQRDIEEAVEESESLEAFEKESLEAVGSGQLEEIVEDLQERCVIAEESEEGEEEEEADDEGWITPHNLNHCIQKAREQADRLAFGEAKVQKEEREIPVACMTTDFAMQNVLIQMGLALVSVEGCRIRQTRTYLRRCFACFKTTEDMCREFCPSCGHRGTLKRVSLVVKPDGTKVVQINFRKPLSTKGMRYSRALPRSGKHAQNEQVAEDQRKPQQKPSKKSLARTNVLSPEYTIGESPFAEHDVNSRAFVKGYTSSGFRRTEKKSGLQQPPPRRRNPNEPKTSSSKRNKKVSGF</sequence>
<evidence type="ECO:0000256" key="9">
    <source>
        <dbReference type="SAM" id="Coils"/>
    </source>
</evidence>
<dbReference type="Pfam" id="PF08772">
    <property type="entry name" value="Zn_ribbon_NOB1"/>
    <property type="match status" value="1"/>
</dbReference>
<dbReference type="InterPro" id="IPR014881">
    <property type="entry name" value="NOB1_Zn-bd"/>
</dbReference>
<dbReference type="GO" id="GO:0005737">
    <property type="term" value="C:cytoplasm"/>
    <property type="evidence" value="ECO:0007669"/>
    <property type="project" value="UniProtKB-ARBA"/>
</dbReference>
<keyword evidence="9" id="KW-0175">Coiled coil</keyword>
<evidence type="ECO:0000256" key="3">
    <source>
        <dbReference type="ARBA" id="ARBA00022722"/>
    </source>
</evidence>
<evidence type="ECO:0000256" key="2">
    <source>
        <dbReference type="ARBA" id="ARBA00005858"/>
    </source>
</evidence>
<dbReference type="GO" id="GO:0046872">
    <property type="term" value="F:metal ion binding"/>
    <property type="evidence" value="ECO:0007669"/>
    <property type="project" value="UniProtKB-UniRule"/>
</dbReference>
<dbReference type="InterPro" id="IPR036283">
    <property type="entry name" value="NOB1_Zf-like_sf"/>
</dbReference>
<dbReference type="GO" id="GO:0016787">
    <property type="term" value="F:hydrolase activity"/>
    <property type="evidence" value="ECO:0007669"/>
    <property type="project" value="UniProtKB-KW"/>
</dbReference>
<evidence type="ECO:0000256" key="8">
    <source>
        <dbReference type="PIRNR" id="PIRNR037125"/>
    </source>
</evidence>
<dbReference type="AlphaFoldDB" id="A0A7R8W696"/>
<dbReference type="InterPro" id="IPR039907">
    <property type="entry name" value="NOB1"/>
</dbReference>
<dbReference type="Gene3D" id="3.40.50.1010">
    <property type="entry name" value="5'-nuclease"/>
    <property type="match status" value="1"/>
</dbReference>
<proteinExistence type="inferred from homology"/>
<evidence type="ECO:0000256" key="5">
    <source>
        <dbReference type="ARBA" id="ARBA00022801"/>
    </source>
</evidence>
<feature type="compositionally biased region" description="Basic residues" evidence="10">
    <location>
        <begin position="382"/>
        <end position="391"/>
    </location>
</feature>
<evidence type="ECO:0000256" key="10">
    <source>
        <dbReference type="SAM" id="MobiDB-lite"/>
    </source>
</evidence>
<dbReference type="PIRSF" id="PIRSF037125">
    <property type="entry name" value="D-site_20S_pre-rRNA_nuclease"/>
    <property type="match status" value="1"/>
</dbReference>
<feature type="coiled-coil region" evidence="9">
    <location>
        <begin position="170"/>
        <end position="224"/>
    </location>
</feature>
<feature type="region of interest" description="Disordered" evidence="10">
    <location>
        <begin position="355"/>
        <end position="395"/>
    </location>
</feature>
<evidence type="ECO:0000256" key="4">
    <source>
        <dbReference type="ARBA" id="ARBA00022723"/>
    </source>
</evidence>
<name>A0A7R8W696_9CRUS</name>
<feature type="region of interest" description="Disordered" evidence="10">
    <location>
        <begin position="105"/>
        <end position="144"/>
    </location>
</feature>
<keyword evidence="6 8" id="KW-0862">Zinc</keyword>
<evidence type="ECO:0000256" key="6">
    <source>
        <dbReference type="ARBA" id="ARBA00022833"/>
    </source>
</evidence>
<comment type="function">
    <text evidence="8">May play a role in mRNA degradation.</text>
</comment>
<evidence type="ECO:0000256" key="7">
    <source>
        <dbReference type="ARBA" id="ARBA00023242"/>
    </source>
</evidence>
<gene>
    <name evidence="11" type="ORF">CTOB1V02_LOCUS1160</name>
</gene>
<dbReference type="EMBL" id="OB660161">
    <property type="protein sequence ID" value="CAD7223166.1"/>
    <property type="molecule type" value="Genomic_DNA"/>
</dbReference>
<dbReference type="GO" id="GO:0030490">
    <property type="term" value="P:maturation of SSU-rRNA"/>
    <property type="evidence" value="ECO:0007669"/>
    <property type="project" value="TreeGrafter"/>
</dbReference>
<dbReference type="GO" id="GO:0031981">
    <property type="term" value="C:nuclear lumen"/>
    <property type="evidence" value="ECO:0007669"/>
    <property type="project" value="UniProtKB-ARBA"/>
</dbReference>
<comment type="subcellular location">
    <subcellularLocation>
        <location evidence="1 8">Nucleus</location>
    </subcellularLocation>
</comment>
<dbReference type="InterPro" id="IPR017117">
    <property type="entry name" value="Nob1_euk"/>
</dbReference>
<dbReference type="InterPro" id="IPR033411">
    <property type="entry name" value="Ribonuclease_PIN"/>
</dbReference>
<dbReference type="FunFam" id="3.40.50.1010:FF:000020">
    <property type="entry name" value="20S-pre-rRNA D-site endonuclease NOB1"/>
    <property type="match status" value="1"/>
</dbReference>
<dbReference type="OrthoDB" id="446759at2759"/>
<keyword evidence="7 8" id="KW-0539">Nucleus</keyword>
<keyword evidence="3" id="KW-0540">Nuclease</keyword>
<comment type="similarity">
    <text evidence="2 8">Belongs to the NOB1 family.</text>
</comment>
<feature type="compositionally biased region" description="Basic residues" evidence="10">
    <location>
        <begin position="453"/>
        <end position="463"/>
    </location>
</feature>
<dbReference type="SUPFAM" id="SSF144206">
    <property type="entry name" value="NOB1 zinc finger-like"/>
    <property type="match status" value="1"/>
</dbReference>
<dbReference type="Pfam" id="PF17146">
    <property type="entry name" value="PIN_6"/>
    <property type="match status" value="1"/>
</dbReference>
<reference evidence="11" key="1">
    <citation type="submission" date="2020-11" db="EMBL/GenBank/DDBJ databases">
        <authorList>
            <person name="Tran Van P."/>
        </authorList>
    </citation>
    <scope>NUCLEOTIDE SEQUENCE</scope>
</reference>
<keyword evidence="5" id="KW-0378">Hydrolase</keyword>
<evidence type="ECO:0000313" key="11">
    <source>
        <dbReference type="EMBL" id="CAD7223166.1"/>
    </source>
</evidence>
<keyword evidence="4 8" id="KW-0479">Metal-binding</keyword>
<organism evidence="11">
    <name type="scientific">Cyprideis torosa</name>
    <dbReference type="NCBI Taxonomy" id="163714"/>
    <lineage>
        <taxon>Eukaryota</taxon>
        <taxon>Metazoa</taxon>
        <taxon>Ecdysozoa</taxon>
        <taxon>Arthropoda</taxon>
        <taxon>Crustacea</taxon>
        <taxon>Oligostraca</taxon>
        <taxon>Ostracoda</taxon>
        <taxon>Podocopa</taxon>
        <taxon>Podocopida</taxon>
        <taxon>Cytherocopina</taxon>
        <taxon>Cytheroidea</taxon>
        <taxon>Cytherideidae</taxon>
        <taxon>Cyprideis</taxon>
    </lineage>
</organism>
<feature type="compositionally biased region" description="Basic and acidic residues" evidence="10">
    <location>
        <begin position="108"/>
        <end position="117"/>
    </location>
</feature>
<dbReference type="GO" id="GO:0030688">
    <property type="term" value="C:preribosome, small subunit precursor"/>
    <property type="evidence" value="ECO:0007669"/>
    <property type="project" value="TreeGrafter"/>
</dbReference>
<feature type="region of interest" description="Disordered" evidence="10">
    <location>
        <begin position="422"/>
        <end position="463"/>
    </location>
</feature>
<feature type="compositionally biased region" description="Basic and acidic residues" evidence="10">
    <location>
        <begin position="135"/>
        <end position="144"/>
    </location>
</feature>